<dbReference type="GO" id="GO:0006508">
    <property type="term" value="P:proteolysis"/>
    <property type="evidence" value="ECO:0007669"/>
    <property type="project" value="UniProtKB-KW"/>
</dbReference>
<dbReference type="AlphaFoldDB" id="A0A2S6GCW0"/>
<dbReference type="InterPro" id="IPR007343">
    <property type="entry name" value="Uncharacterised_pept_Zn_put"/>
</dbReference>
<keyword evidence="2" id="KW-0645">Protease</keyword>
<feature type="chain" id="PRO_5038447285" evidence="1">
    <location>
        <begin position="23"/>
        <end position="492"/>
    </location>
</feature>
<dbReference type="SUPFAM" id="SSF55486">
    <property type="entry name" value="Metalloproteases ('zincins'), catalytic domain"/>
    <property type="match status" value="1"/>
</dbReference>
<feature type="signal peptide" evidence="1">
    <location>
        <begin position="1"/>
        <end position="22"/>
    </location>
</feature>
<organism evidence="2 3">
    <name type="scientific">Actinokineospora auranticolor</name>
    <dbReference type="NCBI Taxonomy" id="155976"/>
    <lineage>
        <taxon>Bacteria</taxon>
        <taxon>Bacillati</taxon>
        <taxon>Actinomycetota</taxon>
        <taxon>Actinomycetes</taxon>
        <taxon>Pseudonocardiales</taxon>
        <taxon>Pseudonocardiaceae</taxon>
        <taxon>Actinokineospora</taxon>
    </lineage>
</organism>
<dbReference type="EMBL" id="PTIX01000035">
    <property type="protein sequence ID" value="PPK62366.1"/>
    <property type="molecule type" value="Genomic_DNA"/>
</dbReference>
<keyword evidence="2" id="KW-0482">Metalloprotease</keyword>
<evidence type="ECO:0000313" key="2">
    <source>
        <dbReference type="EMBL" id="PPK62366.1"/>
    </source>
</evidence>
<dbReference type="Proteomes" id="UP000239203">
    <property type="component" value="Unassembled WGS sequence"/>
</dbReference>
<evidence type="ECO:0000256" key="1">
    <source>
        <dbReference type="SAM" id="SignalP"/>
    </source>
</evidence>
<keyword evidence="2" id="KW-0378">Hydrolase</keyword>
<name>A0A2S6GCW0_9PSEU</name>
<dbReference type="RefSeq" id="WP_342752330.1">
    <property type="nucleotide sequence ID" value="NZ_CP154825.1"/>
</dbReference>
<keyword evidence="3" id="KW-1185">Reference proteome</keyword>
<keyword evidence="1" id="KW-0732">Signal</keyword>
<accession>A0A2S6GCW0</accession>
<comment type="caution">
    <text evidence="2">The sequence shown here is derived from an EMBL/GenBank/DDBJ whole genome shotgun (WGS) entry which is preliminary data.</text>
</comment>
<protein>
    <submittedName>
        <fullName evidence="2">Putative metalloprotease</fullName>
    </submittedName>
</protein>
<gene>
    <name evidence="2" type="ORF">CLV40_1358</name>
</gene>
<evidence type="ECO:0000313" key="3">
    <source>
        <dbReference type="Proteomes" id="UP000239203"/>
    </source>
</evidence>
<dbReference type="GO" id="GO:0008237">
    <property type="term" value="F:metallopeptidase activity"/>
    <property type="evidence" value="ECO:0007669"/>
    <property type="project" value="UniProtKB-KW"/>
</dbReference>
<reference evidence="2 3" key="1">
    <citation type="submission" date="2018-02" db="EMBL/GenBank/DDBJ databases">
        <title>Genomic Encyclopedia of Archaeal and Bacterial Type Strains, Phase II (KMG-II): from individual species to whole genera.</title>
        <authorList>
            <person name="Goeker M."/>
        </authorList>
    </citation>
    <scope>NUCLEOTIDE SEQUENCE [LARGE SCALE GENOMIC DNA]</scope>
    <source>
        <strain evidence="2 3">YU 961-1</strain>
    </source>
</reference>
<proteinExistence type="predicted"/>
<sequence>MRFLGARVAAVLAVTLAVVVQLSGCSPEEVPGKARGVGDIDAGTAAGIPVNNEGPTGPKKGVPDATLAVENADGGEMDRLAVNALSDIYDYWIEQMPAGFDGKQFEPIRRLASYDSEGAPVKLCGQSTKELVNAFYCGADDSVAWDRGVLLPMLNKQFGPMSVVAVLAHEMGHAVQFRLGEKSGINQTTQTIVKEQQADCYAGGFFRWVAEGKAKHFDVNTGKGLNHVLATMFFIRDPAGLSAAKQGAHGLAFDRVFAFQAGFAEGPGRCARITMDEINNRIVEKERAEAEMDTAKNGDVKFTDAEIQVLLSQSLEEAFKRTGAAAPKITYNGADCAKGRSTPPVSYCQEENVVAVDPQAMRKIATPPKKGQEPGVDGAGIGDFAAFAEIASRYSLAIQKGVKLPLEGDKTGLRTACLTGAWAHFTDLGDNSTTKLRLAVGDLDEAVAELLQDSSLIAADVNGKQVPSGFARVEAFRIGYFEGDKGCDEQFK</sequence>
<dbReference type="Pfam" id="PF04228">
    <property type="entry name" value="Zn_peptidase"/>
    <property type="match status" value="1"/>
</dbReference>